<comment type="similarity">
    <text evidence="1">Belongs to the PGI/PMI family.</text>
</comment>
<evidence type="ECO:0000259" key="3">
    <source>
        <dbReference type="PROSITE" id="PS51464"/>
    </source>
</evidence>
<evidence type="ECO:0000256" key="2">
    <source>
        <dbReference type="ARBA" id="ARBA00023235"/>
    </source>
</evidence>
<accession>A0A0P1LPN3</accession>
<accession>A0A0P1M808</accession>
<dbReference type="PROSITE" id="PS51464">
    <property type="entry name" value="SIS"/>
    <property type="match status" value="1"/>
</dbReference>
<gene>
    <name evidence="5" type="ORF">JGI4_00452</name>
    <name evidence="4" type="ORF">JGI8_00548</name>
</gene>
<dbReference type="AlphaFoldDB" id="A0A0P1M808"/>
<keyword evidence="2 5" id="KW-0413">Isomerase</keyword>
<organism evidence="5 6">
    <name type="scientific">Candidatus Kryptonium thompsonii</name>
    <dbReference type="NCBI Taxonomy" id="1633631"/>
    <lineage>
        <taxon>Bacteria</taxon>
        <taxon>Pseudomonadati</taxon>
        <taxon>Candidatus Kryptoniota</taxon>
        <taxon>Candidatus Kryptonium</taxon>
    </lineage>
</organism>
<accession>A0A0N7MQI6</accession>
<evidence type="ECO:0000256" key="1">
    <source>
        <dbReference type="ARBA" id="ARBA00010523"/>
    </source>
</evidence>
<dbReference type="NCBIfam" id="TIGR02128">
    <property type="entry name" value="G6PI_arch"/>
    <property type="match status" value="1"/>
</dbReference>
<evidence type="ECO:0000313" key="4">
    <source>
        <dbReference type="EMBL" id="CUS81947.1"/>
    </source>
</evidence>
<dbReference type="InterPro" id="IPR001347">
    <property type="entry name" value="SIS_dom"/>
</dbReference>
<dbReference type="RefSeq" id="WP_047134994.1">
    <property type="nucleotide sequence ID" value="NZ_CZVI01000005.1"/>
</dbReference>
<protein>
    <submittedName>
        <fullName evidence="5">Bifunctional phosphoglucose/phosphomannose isomerase</fullName>
    </submittedName>
</protein>
<dbReference type="EMBL" id="CZVI01000005">
    <property type="protein sequence ID" value="CUS81947.1"/>
    <property type="molecule type" value="Genomic_DNA"/>
</dbReference>
<dbReference type="InterPro" id="IPR019490">
    <property type="entry name" value="Glu6P/Mann6P_isomerase_C"/>
</dbReference>
<dbReference type="InterPro" id="IPR035484">
    <property type="entry name" value="SIS_PGI/PMI_1"/>
</dbReference>
<dbReference type="SUPFAM" id="SSF53697">
    <property type="entry name" value="SIS domain"/>
    <property type="match status" value="1"/>
</dbReference>
<dbReference type="GO" id="GO:0004347">
    <property type="term" value="F:glucose-6-phosphate isomerase activity"/>
    <property type="evidence" value="ECO:0007669"/>
    <property type="project" value="InterPro"/>
</dbReference>
<accession>A0A0P1LYB3</accession>
<proteinExistence type="inferred from homology"/>
<accession>A0A0N7MQI1</accession>
<dbReference type="OrthoDB" id="9771734at2"/>
<accession>A0A0N7MZ01</accession>
<dbReference type="GO" id="GO:0005975">
    <property type="term" value="P:carbohydrate metabolic process"/>
    <property type="evidence" value="ECO:0007669"/>
    <property type="project" value="InterPro"/>
</dbReference>
<keyword evidence="7" id="KW-1185">Reference proteome</keyword>
<reference evidence="5" key="2">
    <citation type="submission" date="2015-11" db="EMBL/GenBank/DDBJ databases">
        <authorList>
            <person name="Zhang Y."/>
            <person name="Guo Z."/>
        </authorList>
    </citation>
    <scope>NUCLEOTIDE SEQUENCE [LARGE SCALE GENOMIC DNA]</scope>
    <source>
        <strain evidence="5">JGI-4</strain>
    </source>
</reference>
<accession>A0A0P1LDT9</accession>
<dbReference type="EMBL" id="FAOP01000003">
    <property type="protein sequence ID" value="CUU02232.1"/>
    <property type="molecule type" value="Genomic_DNA"/>
</dbReference>
<dbReference type="Proteomes" id="UP000182011">
    <property type="component" value="Unassembled WGS sequence"/>
</dbReference>
<accession>A0A0P1LMR1</accession>
<dbReference type="CDD" id="cd05017">
    <property type="entry name" value="SIS_PGI_PMI_1"/>
    <property type="match status" value="1"/>
</dbReference>
<dbReference type="NCBIfam" id="NF006426">
    <property type="entry name" value="PRK08674.1-6"/>
    <property type="match status" value="1"/>
</dbReference>
<dbReference type="Pfam" id="PF01380">
    <property type="entry name" value="SIS"/>
    <property type="match status" value="1"/>
</dbReference>
<dbReference type="STRING" id="1633631.GCA_001442925_00453"/>
<accession>A0A0S4MUJ0</accession>
<dbReference type="GO" id="GO:0004476">
    <property type="term" value="F:mannose-6-phosphate isomerase activity"/>
    <property type="evidence" value="ECO:0007669"/>
    <property type="project" value="InterPro"/>
</dbReference>
<dbReference type="GO" id="GO:0097367">
    <property type="term" value="F:carbohydrate derivative binding"/>
    <property type="evidence" value="ECO:0007669"/>
    <property type="project" value="InterPro"/>
</dbReference>
<name>A0A0P1M808_9BACT</name>
<evidence type="ECO:0000313" key="7">
    <source>
        <dbReference type="Proteomes" id="UP000182200"/>
    </source>
</evidence>
<dbReference type="Gene3D" id="3.40.50.10490">
    <property type="entry name" value="Glucose-6-phosphate isomerase like protein, domain 1"/>
    <property type="match status" value="2"/>
</dbReference>
<dbReference type="NCBIfam" id="NF006423">
    <property type="entry name" value="PRK08674.1-2"/>
    <property type="match status" value="1"/>
</dbReference>
<dbReference type="Pfam" id="PF10432">
    <property type="entry name" value="bact-PGI_C"/>
    <property type="match status" value="1"/>
</dbReference>
<sequence length="354" mass="40265">MLSISDIRNYDKSDMFSKLVNFAQQVEEAVKIGEGVKVNFSIKKINKIVLTGLGGSAIAGDLLRSYLSDEIKVPIIVNRDYFLPKFVDENTLLIVSSYSGNTEETISAYNDGVKKRAKIICITSNGEIEKIALRKKHPIIKIPSGYPPRTALAYSFFPILIVLSKLGFIKNKKREINETIKLIDAKSKVYSNPEHEENLAYKIAIRLTGSIPFIYTSTKFDAVAMRWVCQIEENSKMLAHFNIFPELNHNEIVGWSGEVEGSFKEIMNKISVVILRDDQEYERIKYRIEITDDLIRPYAGEVLNIYSEGKTTLARLFSQIYLGDWVSFYLAILNKVDPTPVRPIEYLKSELAKV</sequence>
<accession>A0A0P1P3Z2</accession>
<dbReference type="CDD" id="cd05637">
    <property type="entry name" value="SIS_PGI_PMI_2"/>
    <property type="match status" value="1"/>
</dbReference>
<dbReference type="Proteomes" id="UP000182200">
    <property type="component" value="Unassembled WGS sequence"/>
</dbReference>
<dbReference type="InterPro" id="IPR046348">
    <property type="entry name" value="SIS_dom_sf"/>
</dbReference>
<feature type="domain" description="SIS" evidence="3">
    <location>
        <begin position="38"/>
        <end position="176"/>
    </location>
</feature>
<evidence type="ECO:0000313" key="6">
    <source>
        <dbReference type="Proteomes" id="UP000182011"/>
    </source>
</evidence>
<dbReference type="GO" id="GO:1901135">
    <property type="term" value="P:carbohydrate derivative metabolic process"/>
    <property type="evidence" value="ECO:0007669"/>
    <property type="project" value="InterPro"/>
</dbReference>
<accession>A0A0P1LNB5</accession>
<reference evidence="6 7" key="1">
    <citation type="submission" date="2015-11" db="EMBL/GenBank/DDBJ databases">
        <authorList>
            <person name="Varghese N."/>
        </authorList>
    </citation>
    <scope>NUCLEOTIDE SEQUENCE [LARGE SCALE GENOMIC DNA]</scope>
    <source>
        <strain evidence="4 7">JGI-8</strain>
    </source>
</reference>
<evidence type="ECO:0000313" key="5">
    <source>
        <dbReference type="EMBL" id="CUU02232.1"/>
    </source>
</evidence>